<accession>A0A261FZM3</accession>
<sequence length="81" mass="8960">MSNTIEVNVSMDCRQARVRQGVRRRRGDAVASAKGVGFDRLTDDDLQSIVKEIDDNPMKLLSYKTSNGHGARGRPTVIEVT</sequence>
<dbReference type="Proteomes" id="UP000593943">
    <property type="component" value="Chromosome"/>
</dbReference>
<protein>
    <submittedName>
        <fullName evidence="1">Uncharacterized protein</fullName>
    </submittedName>
</protein>
<proteinExistence type="predicted"/>
<dbReference type="EMBL" id="CP062938">
    <property type="protein sequence ID" value="QOL32436.1"/>
    <property type="molecule type" value="Genomic_DNA"/>
</dbReference>
<dbReference type="OrthoDB" id="9803231at2"/>
<evidence type="ECO:0000313" key="1">
    <source>
        <dbReference type="EMBL" id="OZG64363.1"/>
    </source>
</evidence>
<evidence type="ECO:0000313" key="2">
    <source>
        <dbReference type="EMBL" id="QOL32436.1"/>
    </source>
</evidence>
<evidence type="ECO:0000313" key="4">
    <source>
        <dbReference type="Proteomes" id="UP000593943"/>
    </source>
</evidence>
<dbReference type="EMBL" id="MWWZ01000016">
    <property type="protein sequence ID" value="OZG64363.1"/>
    <property type="molecule type" value="Genomic_DNA"/>
</dbReference>
<dbReference type="RefSeq" id="WP_094637697.1">
    <property type="nucleotide sequence ID" value="NZ_CP062938.1"/>
</dbReference>
<gene>
    <name evidence="2" type="ORF">BE0216_08250</name>
    <name evidence="1" type="ORF">BEUL_2194</name>
</gene>
<name>A0A261FZM3_9BIFI</name>
<dbReference type="AlphaFoldDB" id="A0A261FZM3"/>
<reference evidence="1 3" key="1">
    <citation type="journal article" date="2017" name="BMC Genomics">
        <title>Comparative genomic and phylogenomic analyses of the Bifidobacteriaceae family.</title>
        <authorList>
            <person name="Lugli G.A."/>
            <person name="Milani C."/>
            <person name="Turroni F."/>
            <person name="Duranti S."/>
            <person name="Mancabelli L."/>
            <person name="Mangifesta M."/>
            <person name="Ferrario C."/>
            <person name="Modesto M."/>
            <person name="Mattarelli P."/>
            <person name="Jiri K."/>
            <person name="van Sinderen D."/>
            <person name="Ventura M."/>
        </authorList>
    </citation>
    <scope>NUCLEOTIDE SEQUENCE [LARGE SCALE GENOMIC DNA]</scope>
    <source>
        <strain evidence="1 3">DSM 100216</strain>
    </source>
</reference>
<dbReference type="Proteomes" id="UP000216057">
    <property type="component" value="Unassembled WGS sequence"/>
</dbReference>
<evidence type="ECO:0000313" key="3">
    <source>
        <dbReference type="Proteomes" id="UP000216057"/>
    </source>
</evidence>
<reference evidence="2 4" key="2">
    <citation type="submission" date="2020-10" db="EMBL/GenBank/DDBJ databases">
        <title>Genome sequencing of Bifidobacterium eulemuris_DSMZ_100216.</title>
        <authorList>
            <person name="Kim J."/>
        </authorList>
    </citation>
    <scope>NUCLEOTIDE SEQUENCE [LARGE SCALE GENOMIC DNA]</scope>
    <source>
        <strain evidence="2 4">DSM 100216</strain>
    </source>
</reference>
<organism evidence="1 3">
    <name type="scientific">Bifidobacterium eulemuris</name>
    <dbReference type="NCBI Taxonomy" id="1765219"/>
    <lineage>
        <taxon>Bacteria</taxon>
        <taxon>Bacillati</taxon>
        <taxon>Actinomycetota</taxon>
        <taxon>Actinomycetes</taxon>
        <taxon>Bifidobacteriales</taxon>
        <taxon>Bifidobacteriaceae</taxon>
        <taxon>Bifidobacterium</taxon>
    </lineage>
</organism>
<keyword evidence="4" id="KW-1185">Reference proteome</keyword>
<dbReference type="KEGG" id="beu:BE0216_08250"/>